<protein>
    <recommendedName>
        <fullName evidence="3">Radical SAM core domain-containing protein</fullName>
    </recommendedName>
</protein>
<dbReference type="EMBL" id="CP060286">
    <property type="protein sequence ID" value="QNK42188.1"/>
    <property type="molecule type" value="Genomic_DNA"/>
</dbReference>
<sequence length="67" mass="7714">MKQLNSQNRHADYFSFVPDGEPTLDINLGTEINLLKQIHVKIAVITNASLLWMDDGKNDLMKADWVW</sequence>
<dbReference type="Proteomes" id="UP000515909">
    <property type="component" value="Chromosome"/>
</dbReference>
<accession>A0A7G8TEZ7</accession>
<dbReference type="AlphaFoldDB" id="A0A7G8TEZ7"/>
<name>A0A7G8TEZ7_9FIRM</name>
<organism evidence="1 2">
    <name type="scientific">Caproicibacter fermentans</name>
    <dbReference type="NCBI Taxonomy" id="2576756"/>
    <lineage>
        <taxon>Bacteria</taxon>
        <taxon>Bacillati</taxon>
        <taxon>Bacillota</taxon>
        <taxon>Clostridia</taxon>
        <taxon>Eubacteriales</taxon>
        <taxon>Acutalibacteraceae</taxon>
        <taxon>Caproicibacter</taxon>
    </lineage>
</organism>
<gene>
    <name evidence="1" type="ORF">HCR03_08250</name>
</gene>
<dbReference type="RefSeq" id="WP_066644921.1">
    <property type="nucleotide sequence ID" value="NZ_CP060286.1"/>
</dbReference>
<dbReference type="KEGG" id="cfem:HCR03_08250"/>
<evidence type="ECO:0000313" key="2">
    <source>
        <dbReference type="Proteomes" id="UP000515909"/>
    </source>
</evidence>
<proteinExistence type="predicted"/>
<evidence type="ECO:0008006" key="3">
    <source>
        <dbReference type="Google" id="ProtNLM"/>
    </source>
</evidence>
<evidence type="ECO:0000313" key="1">
    <source>
        <dbReference type="EMBL" id="QNK42188.1"/>
    </source>
</evidence>
<reference evidence="1 2" key="1">
    <citation type="submission" date="2020-08" db="EMBL/GenBank/DDBJ databases">
        <title>The isolate Caproiciproducens sp. 7D4C2 produces n-caproate at mildly acidic conditions from hexoses: genome and rBOX comparison with related strains and chain-elongating bacteria.</title>
        <authorList>
            <person name="Esquivel-Elizondo S."/>
            <person name="Bagci C."/>
            <person name="Temovska M."/>
            <person name="Jeon B.S."/>
            <person name="Bessarab I."/>
            <person name="Williams R.B.H."/>
            <person name="Huson D.H."/>
            <person name="Angenent L.T."/>
        </authorList>
    </citation>
    <scope>NUCLEOTIDE SEQUENCE [LARGE SCALE GENOMIC DNA]</scope>
    <source>
        <strain evidence="1 2">7D4C2</strain>
    </source>
</reference>